<dbReference type="Proteomes" id="UP001732720">
    <property type="component" value="Chromosome 4"/>
</dbReference>
<evidence type="ECO:0000313" key="2">
    <source>
        <dbReference type="RefSeq" id="XP_073928406.1"/>
    </source>
</evidence>
<organism evidence="1 2">
    <name type="scientific">Castor canadensis</name>
    <name type="common">American beaver</name>
    <dbReference type="NCBI Taxonomy" id="51338"/>
    <lineage>
        <taxon>Eukaryota</taxon>
        <taxon>Metazoa</taxon>
        <taxon>Chordata</taxon>
        <taxon>Craniata</taxon>
        <taxon>Vertebrata</taxon>
        <taxon>Euteleostomi</taxon>
        <taxon>Mammalia</taxon>
        <taxon>Eutheria</taxon>
        <taxon>Euarchontoglires</taxon>
        <taxon>Glires</taxon>
        <taxon>Rodentia</taxon>
        <taxon>Castorimorpha</taxon>
        <taxon>Castoridae</taxon>
        <taxon>Castor</taxon>
    </lineage>
</organism>
<evidence type="ECO:0000313" key="1">
    <source>
        <dbReference type="Proteomes" id="UP001732720"/>
    </source>
</evidence>
<sequence>MELYLSACSKAANVAATKTATSSLATDSQQCGDGAHKTHFSGVGAAQLLDLPLGVKLPMIPGSHTVYFTTNISEKLFRPSYDFNLTDPYCRLLGNQYKSLHDPHLRSYYKRKDILRRLKKGGYVTSNNKIVCTLRELNKYRQYLTSLKLDFERNYLREQEMIARQLHKLQENRKMDVTQFQNWLLKEGAQSIKDQEQLIRHRYLDMISKELEQLERTAEEQHLLRMDREERRQREYTRKKLNLRRKIEEEWKTKEMLLLTRIGEDVKREQRIEEQRRKSREESDRKKQALLEKKMAYHLQKMQDTGFKEDVGKNTFESRGQDGTLSSPQKKKKSLDDIKVVYANGEQTGSKEAHGAINMSNQESVVSTQTSPTKNNPKISQSVLSPQKEEKEANGDYNEKPGKRSSYLCETAPQTQATASAAQGIFSSPVYSNTKQNLLQNCLQEKVTSDELNSIIQNVMTWVVATVTSILYPAITKYEERLQNNTCPVPDDSDLSSDSSSFCSTCSEEFTYGSYTSATTKMFQAEPCTFTGDTPVKRPVTPSKPPSAHVERKAVGKTHQNKGQSITSHRKYNKANFIYSYPKLRSCKSDSHLLASLETGRRKSKDATTETDSLETPLICDKKTKAMDAMKNLKNVFVNFKCHLKGETEMILESIFQEIMSDLTQAIPSLSSVTAEVFVDHDETEKEDLLSNVDICSVASEIVENMLEKLESAVEKKCVEMFSQEDLSVDIKPSLSTSGEYFTSLNGKPSEDSLCHSLEPMCDIAEDMVHAILEKLLALASYKKKESPLEDETCTGFHRAGKKKSSPEANVTANLIVKEKIQNLISNIFSQSSLVGYIEEAISTILGYVQTELNSERLTASEETVILLQLLDDMFTQLHSEPVKAVSQKSRQPRPKYPSDTEEKYRLTGTRISSGPRSRRPFPPVNVPGMVLYSEDDNEEIDNIVKNVLDSSFKDEKAKSQEQIPNHGFTKGNINFEYKRKNKSPTKPASGSQGTFHEWGLKVELPSLNNEDILKEKAFLNKDISIFSQDQKHQIIKASENMVKCILTEMLKDISSVSLGHLGSKFGKTLSVFVSEESERLSHQESMDQMFSVSEISAVALEITDAVLNILHKASIYIPSTSTSSISSDTPNIVKEAPNKKPLNVWFDSEKKMKYLSSLDAEPAKPFWLRSEENEPQCVGDITDKIINTVFKRLKLFVCRKLQMNLKPALAKKSSLQSQLSTYTTKIVNIVLQAIQNELEFNKKNLSLRETDHTKPLMSKEMFADSDKKSLVTNLSDDFMESPLLTCICEMLSNENEDQRNISVPSDKLRSATLHGSDNVNKQSILSSRQDKKSFYKYLATPCMVHSIIDEKDLKENSNLQVLDRIGETLHEMLSKLTGSHSDSQPSCTQQIKDKTNKDHSMTATPQSNIPLISKTILEYILEKLCSVNMDTNFTSSGFKAVSESLDIDNLSFASIIDEMAKCTKIISSIISNLKQGNKEVTKSKAKNFAPVSSKTKASIEMHPNKLKAVASDILTMVFDKLEGFANGNLDTPGVAHDENKKDNRTDWECESSSTFTDTPEESLQSALYMNAKKVSSAILKAIQTELNVNSSGLRTSEKNSPPETQRFTNIVDLILDAVSSDMFNETEDRGMEAYRYRPTYGNFLPGGAESDSFREDDTHTKEEFIRERTSPTEETKTHRPKQWVLERTLNKIEVKLKEPHKSPIVPIIRNILNEIFRSPLVNQLNVLSLSHPHFSGMPYNAHESTAEPSAQFMDKMMGPLVSETDVNIVANDVVRTIFHKLLSAAMIEKNVSENRCETITFSANVSVHEHSYGRNSSVTLLNRNPCTLQSGFHIDRQTKVNVGEDIVQEILTNLETFATSKVNSLFCSKVNFTVPVTLPIQQDESTLSKTLSAKDSYSDEQFSCYSVDHMKSGSTNSLCHLSLSRLNIYAKEVATKVLQGIKHELDKERDSPFVAHNIVVSESIASQVVNTVLDIVSYKSNYEKNNPYRENDSDQQDSIIEKLFNKTEYQKILQFQIQDTIENILCDIYEKILYQNNLSLATHTVKCSTSGKHLETKSEIFTEGANKIIPKLSVPKSDVILLSRDTVAIVLHNLSSVVMLVINSKFPASTRLPFCDTFPKAECPQSLFMGSKSEGKTESFLYSRNKKSPYADDQIVIEEEEEPKKSAPDINEENAQFITEAVYDRLQSFATERIDSLITLASKEKSFVSPELENRKQDDSIFHDSRQGGSDVNILKISTTKTILSQGLTESTFASYREKLGSTIHLSQASLKDYADIIANAILKLIKNDLEIEIQKTHPYPNNILFQKNIIVNETVNSILNILSNKKSVKEISFPSKENHNCSQLTVSNEIFLGHEEKEKEEKEKNTTPSVTNSPLEQKQVTLEKESQRIILEEIFMRKGESKQKEKTELLIMLEELLNKLFRRIMEVMVHLPPLNEIPLFSSNLTIKASDIAQKNSFQAHINSVANDIVQSVLGEMYSVVITSIHKSNESSEETETPDNNSTSPMKAVSFREIKQARKRRNLPRYEIPQKYPYTDIQNASVLENTFLQYSPMQVRKDLVRMVLNKITNFVSFHLEESLSPEAYTDELQLLRSHNSKVSPKDSPKLGFKANLKARSKITSLSKLKTKPHLGPSGGKTKSKTKLVTGAKNTKDSRSKTAIGLPHILSTGDAKSVLKTKLPTLELKVYAKDIITNILETIMNELEKVTQRRAMENRKDLPSDEIMEARKIVDTVLQELYTTSNHNYLGELSHLDDYKLSQQNLGIGSFAKEQTCFYLDNVPSQLEQIFPKDGIFKKMFDKWQTETNDMENEKIKLLILAENVLTEISIKAKDLEYSLSLLNLPLLEDCESGFSNYFKGSSTRPEDTKAQITIFGREIVEMLFEKLQLCFLSQIPTPDSQETLTEKKDHVTAKSKHGFPTKHTLSTLPTYNVKTKDKISMGSSNQIVQDIVERVLNILESYVDIQFKHISKFEFSEIVKMPIENLSQVQQRLLSKKTLPKLQPLKKFSDETKSNSIISKENIQNTFLQVHSFHSELFTYAVNIVIDMLSIIKNKLDKEISQMEPSLISILEENTVASEIISTLIDQCSHFSESLIKNLPMKDSCQGTENVYIVNQVELASNVKMPTSKFKEACLGHSAPQRNVPDMVCYSEEDVQKKYRVSSNSHSCVSSYVKDTIKTSESIECSDSKIMPSCLRNKVQDQSPRKPNFGHCNETMNGNNTLPEGTVLQKLFKKANDSTEEGLKQAMSFIGMGKGENPKVFHYKTLKPVVEPNEIQTTVSPLKICLAAEHIVNTVLSSYGFPHQPHTNESMESMKPFFISQQSPLSEIAERQKNTDKSLLRTWCKKVSYLPEEEKKNPEPFRKDCSLLQKWQKRNSTIKIETLKELEVIAFADHELGPNEIHLVARHVTTSVVTHLKDFKSRVSTVEKISLVSTLSRKNYESKHLLRSIYNNSSIYQFCEQLTESVICHLNSSISDGTKVCREKEKAWEIQDAAFNTIVSVHSQVFEGRSISIGELALSISEVIILILSSGNIIETENAQQIVSRKTKYIYCPGITSSDIDDFFQDLLSGVIHVMSKEIGINHHFGNNGRNKSFPTLRRNSVYICNKTNTMESQTGPQDQNSSIHQIDHLVQKNKLNYLAYRLDSLIGSLKTHESKEVVNKVFNIVLDLFLPDEFSHRDMDSSKIPRTFFSSSNNQQSNRILRNSLGLSPKSVFLLNVVCEKLTRILLEKCTGTLFLEEGPSNEIPAEEYELLKILQHVEDGDFSYHSSMDCEQLQEDYMSDLLENLAEMDQDSLSSDCILTIISHSLVKSLMDKLSHSLSSAPESPHFENKYLKYRTREIKSSFTKAKRPDFIELGQGKGSLGSMSCDSNSLTRSLNNSSVASFKIQVPLGKQCAVKSSSLSPLVRQETKERDTIPNKLFQRGMSTSVYSATFLEEIISELFFNLSISLWGKNAKITEVQINEMNTLFVNDVVNEFNKAQVTVLRNAEESLCFPPIHKETVSKIVDSVYYDVLEQYELKVTCCNNLAYDNTSIVKQISNSILAEILDYQLPSNMRKKLRPHSYYPLEAEIILQKLQNNLRKFISQPRSSKGYSTMLPHSFLEDVIRRLLSQLIPLSIKPSSLENKYLMSSDFNEMSTCIINKVMSAISKHKIWFTIYDNYYLCTGKNLQKMVDSVYSNILQMSDSVVSIQKSIISRSPIIIDRITSFVIQEIIENHLQPFLCGEALPRPKTPLDAVSIMVKEVLSEVIDTNRPQKPIPVGVYPDTFVGEIVARLLSKIFSTKPQSEVELENMTQKIVNSVNNHFNKANIRIFEDKEQSFSSIDTDVVDELVTSVYRNVLEQHGLNPGIDKEPENSDFFVENITKLIVVAISNYLLHPLFSGDLSPSFYSNSIAENIVGDLLSNISTSIKLSQSLPPYNTLLPYTFLEDMIRVLLSRFFPSASSIVPNRETPKDKSIVNFNEIASNLISDIRKKISQHEIRISKDEEETKFVYSEDDVQHLVDSVFKNILQHSASQQSVEQNITSSDEAFIDRIAGFIIKHICEQHLQPFLDRKSLSSSSYTCVDDERQQFSYASVYSSTFLEDVVSGVLSRIFHRVVGIVQMKSVRNSEDELFDKAENLIHLITEEFSRAQVTVIDNAEERLHLPLVERDVVKNIIDTVYSKVLEEYEMEIMPDKDFLNDSKTLAMRVTKIILAEIFDFQIHPDLLANLPPKSYSKLSEIVLTNRAQYDISKSRFRRQASTTYTTLLSHFHLEKIVTQLISQISPLSSSAEHPDTPQSDLNNTVIKLINEIMSIISKHAICITKHGNGKQSMISEKDIQSMVDSIYADLSHSDLYQSLTKDKTGIKSIPVSKMASFIIKEIFNHHLQSFLYGDKTLLSASVVQTNKQKATDTKKRELSFIVNSAVFLEEVISELLCKILHAFTDSHVLSDENPDTPKAEITDIVTTLVKSIILEFTTSEILVADNLDEDLCLSEEYKEVVQKTVNSVYEKILDEYKSLVNIYRALQSDTTCFGGKMYHFLLEEIYDYQVQSLISGELMPSSYSSPRADNIIRNVLNFILKDSNALPSCITVFPHSLLEDMIYKLLVHIFPSNGIANEVNEETVTPDDEFMDAASKLTDEIIKEIFEHEIRLATAEENAESMQLEAIENFIDSVCNNIMKKSEFQAAVKKDANKKRSSFLSKIAGFIMKEIMDHHLRPFLFGEESSSVNLPDYGHASVVAKSGKEKIQPSLFSATFLEDVIVDLVYKFCSFPTVTEDSKKKEMPETDIVGLAIKFANSLIGEFRKSDIKVLPHAEEIFSFPPIDKETVEKISNFVYDQFIGKVKSNDIQKDDKSNIVIEMISALAQKAISAFRIQPLFSGDWFSTFFSFLKPDNITQRVQRLPQKPSMQITRSLKGKQLILPEQSYKHTSLSWDQKNTMGSLETDKQSMGKKRSFNTKDTSMKKSDIQDPIFTSINTIMKTNMINLISGSAAGVANKKKEGENKPETSTKKYENVSNVSYTTTSVKSMETQEQDLSETLKSNEIEKEKSAPSEQGQVDDEIYKHFSVATIDTEYEKEMFESDSEIDNEENIDNSSTSLIKRNDKIIQLSSLKPNTRNMGTTTEKTLKIIEKPSNKKRRDRQTQVDMAEEQYSDYECVQNVIENIYDNVLIISSSQSEVSKRRYSKSSLGDKSLNTIHELSKDSTQSVTTSDLSSINEVPAKKKEKEEKEREREKMNEKERKGEKEHEKKKGKEKVRNKEIKSKPSKVDHPEKPSESKPRIFPAKFLEDVIIEMVNKLIFSSSPKTDICDKCSDVHNVQNQGELYDTAMKLIDSLLKEFSDAQIRVFRPDKETEYLSHSSKESEIHEILPRYKEPTTNEASSSIKMKIMDKMPHTHKATKKASADKILSIDKVPEIDKTLVNKIVHSSICNILKECSSQESICENVNSNGENLARSLTTSVINEIFQHQLNLMFCDEVPASACLPLESKDVVKQVQKVAQTASKECQTSSPYTIMLPYKFLEDAVSALLSKIFPTIPNTNTTSKTSEDNLYTELEFLQMKLVSTVAAEISKDEDMIIQYVESLHPNDDEIIQLVVQSIYNNLLPQFGSQEIIQNCVISGCRLLSETIIDLVLREVAGNQLQNYFCGELTPHQCAEVDTIVENILRDVILTTPPPPAHAHKLSCNIIEEVAVKFLSKLLSTFPRVRKGRTKSLEPEMKTITSKILNSFQEFISKSKIKLVQPAKESSTVPLADNETIEKVVNSVYTSVLKHSGSHTSIFKDLLGNSNALSDIIGFLMVKEISNSEFQPQVEEEVSNSELVLEAVKILEKVVKIIDELKSQEKSSPRKCSASDAQVVEEASALFLAKLPKLPSAASKDAKILSKPELGKIASQLTKSVSAEISRSNISLVASDPEEHPLNTENIELVSQPGALKDLYDTRGSHIAFPKKVASLIVDGISSVPLYQANSDNAYGDLFGDLDINRIVEKAQNHVEKITSDTDKEQSDEDVYEEIPVKIVPHVGSKPIKIDPNIIAEHLAVISVKTQPLEKLKMECLKRTGHSIAELRRASISGRSYSSVSSDLQGRMKERRTSLDRTGRLDLKPCEAVCRNSFPNIRKPDITKIELLKDVQNKKDLIIRLVAHDIHQVSVTNSGEELVSDEEEIILGEVVAQDGLRKPTEAELEEVMKPPESKIVSPKPTISTKSLRKILSLSNCCQSGSNIENTEAATNKTVESKATLVKRAIAELDMASSKSLAEASASCQEKKSKSKKEERSLISEPTHYFIHRIMSSSSYNQEDLISSASEAEDFKPEPSAKVLEESFQEQNPENSSSVKFVTIFDGSKNVVASAHPSKEITSETPKISISKQGSKMLAKVSSTLSKVFSRSNANTPKSS</sequence>
<proteinExistence type="predicted"/>
<keyword evidence="1" id="KW-1185">Reference proteome</keyword>
<accession>A0AC58MG65</accession>
<dbReference type="RefSeq" id="XP_073928406.1">
    <property type="nucleotide sequence ID" value="XM_074072305.1"/>
</dbReference>
<name>A0AC58MG65_CASCN</name>
<reference evidence="2" key="1">
    <citation type="submission" date="2025-08" db="UniProtKB">
        <authorList>
            <consortium name="RefSeq"/>
        </authorList>
    </citation>
    <scope>IDENTIFICATION</scope>
</reference>
<gene>
    <name evidence="2" type="primary">Fsip2</name>
</gene>
<protein>
    <submittedName>
        <fullName evidence="2">Fibrous sheath-interacting protein 2</fullName>
    </submittedName>
</protein>